<feature type="transmembrane region" description="Helical" evidence="7">
    <location>
        <begin position="151"/>
        <end position="172"/>
    </location>
</feature>
<feature type="transmembrane region" description="Helical" evidence="7">
    <location>
        <begin position="275"/>
        <end position="298"/>
    </location>
</feature>
<dbReference type="GO" id="GO:0005886">
    <property type="term" value="C:plasma membrane"/>
    <property type="evidence" value="ECO:0007669"/>
    <property type="project" value="UniProtKB-SubCell"/>
</dbReference>
<dbReference type="GO" id="GO:0022857">
    <property type="term" value="F:transmembrane transporter activity"/>
    <property type="evidence" value="ECO:0007669"/>
    <property type="project" value="InterPro"/>
</dbReference>
<evidence type="ECO:0000256" key="3">
    <source>
        <dbReference type="ARBA" id="ARBA00022475"/>
    </source>
</evidence>
<evidence type="ECO:0000256" key="7">
    <source>
        <dbReference type="SAM" id="Phobius"/>
    </source>
</evidence>
<feature type="transmembrane region" description="Helical" evidence="7">
    <location>
        <begin position="405"/>
        <end position="428"/>
    </location>
</feature>
<dbReference type="STRING" id="888062.HMPREF9083_0743"/>
<dbReference type="PANTHER" id="PTHR42770">
    <property type="entry name" value="AMINO ACID TRANSPORTER-RELATED"/>
    <property type="match status" value="1"/>
</dbReference>
<keyword evidence="4 7" id="KW-0812">Transmembrane</keyword>
<dbReference type="eggNOG" id="COG0531">
    <property type="taxonomic scope" value="Bacteria"/>
</dbReference>
<accession>F2BX25</accession>
<keyword evidence="6 7" id="KW-0472">Membrane</keyword>
<protein>
    <submittedName>
        <fullName evidence="8">APC family amino acid transporter</fullName>
    </submittedName>
</protein>
<evidence type="ECO:0000256" key="5">
    <source>
        <dbReference type="ARBA" id="ARBA00022989"/>
    </source>
</evidence>
<evidence type="ECO:0000256" key="1">
    <source>
        <dbReference type="ARBA" id="ARBA00004651"/>
    </source>
</evidence>
<evidence type="ECO:0000313" key="8">
    <source>
        <dbReference type="EMBL" id="EGF14001.1"/>
    </source>
</evidence>
<dbReference type="PANTHER" id="PTHR42770:SF15">
    <property type="entry name" value="GLUTAMATE_GAMMA-AMINOBUTYRATE ANTIPORTER-RELATED"/>
    <property type="match status" value="1"/>
</dbReference>
<feature type="transmembrane region" description="Helical" evidence="7">
    <location>
        <begin position="36"/>
        <end position="59"/>
    </location>
</feature>
<keyword evidence="2" id="KW-0813">Transport</keyword>
<evidence type="ECO:0000256" key="2">
    <source>
        <dbReference type="ARBA" id="ARBA00022448"/>
    </source>
</evidence>
<keyword evidence="9" id="KW-1185">Reference proteome</keyword>
<dbReference type="InterPro" id="IPR050367">
    <property type="entry name" value="APC_superfamily"/>
</dbReference>
<dbReference type="HOGENOM" id="CLU_020854_4_2_9"/>
<feature type="transmembrane region" description="Helical" evidence="7">
    <location>
        <begin position="232"/>
        <end position="255"/>
    </location>
</feature>
<dbReference type="PIRSF" id="PIRSF006060">
    <property type="entry name" value="AA_transporter"/>
    <property type="match status" value="1"/>
</dbReference>
<feature type="transmembrane region" description="Helical" evidence="7">
    <location>
        <begin position="434"/>
        <end position="452"/>
    </location>
</feature>
<feature type="transmembrane region" description="Helical" evidence="7">
    <location>
        <begin position="121"/>
        <end position="139"/>
    </location>
</feature>
<evidence type="ECO:0000256" key="4">
    <source>
        <dbReference type="ARBA" id="ARBA00022692"/>
    </source>
</evidence>
<evidence type="ECO:0000256" key="6">
    <source>
        <dbReference type="ARBA" id="ARBA00023136"/>
    </source>
</evidence>
<feature type="transmembrane region" description="Helical" evidence="7">
    <location>
        <begin position="200"/>
        <end position="220"/>
    </location>
</feature>
<sequence>MSEIKKLSLVTFIGMTMALCANVRNIPILAATGWQLVSYLLFAIIFLALPLAAMCGELSSMFPGEGGLQLWVKEGLGEKWGFATAWIVWVQMFPGMVMVASTLGPALGNTIGNNSMGNDPMFIFGCIMIIYWIITLLNLKFDMAKYGGQVGVWLGVYIPCIMLFLMGLATMFKLGITDFGYLGAFSWDKLIPDLHNLETLRYLTGIMFIFIGIEMSSVFVPRMEEPKKYVKGVFVATLGLVALNLLNAALVANVVPQGTMELANITQPISIEAKILGLPTITANIFAFMVFIGVMLQLSAWVSGPGKTITQCAREGLIPKWLGYHKVNKYGVSRPVVLTQTIVISIFACLFAFGDNVNRIFLVLTNGTTIVYCVAYVLIVLAFLRLRYTQPKLERTYRVGSSGNGMAWLVAILEFIAIFIGVFTTLITNEMTDNILVIGMTVILAVIPLIIYGSKKPAWKPLPEECYEDGAKH</sequence>
<dbReference type="Gene3D" id="1.20.1740.10">
    <property type="entry name" value="Amino acid/polyamine transporter I"/>
    <property type="match status" value="1"/>
</dbReference>
<dbReference type="EMBL" id="AFBB01000013">
    <property type="protein sequence ID" value="EGF14001.1"/>
    <property type="molecule type" value="Genomic_DNA"/>
</dbReference>
<gene>
    <name evidence="8" type="ORF">HMPREF9083_0743</name>
</gene>
<keyword evidence="5 7" id="KW-1133">Transmembrane helix</keyword>
<dbReference type="Pfam" id="PF13520">
    <property type="entry name" value="AA_permease_2"/>
    <property type="match status" value="1"/>
</dbReference>
<evidence type="ECO:0000313" key="9">
    <source>
        <dbReference type="Proteomes" id="UP000003503"/>
    </source>
</evidence>
<feature type="transmembrane region" description="Helical" evidence="7">
    <location>
        <begin position="360"/>
        <end position="384"/>
    </location>
</feature>
<comment type="subcellular location">
    <subcellularLocation>
        <location evidence="1">Cell membrane</location>
        <topology evidence="1">Multi-pass membrane protein</topology>
    </subcellularLocation>
</comment>
<comment type="caution">
    <text evidence="8">The sequence shown here is derived from an EMBL/GenBank/DDBJ whole genome shotgun (WGS) entry which is preliminary data.</text>
</comment>
<feature type="transmembrane region" description="Helical" evidence="7">
    <location>
        <begin position="80"/>
        <end position="101"/>
    </location>
</feature>
<dbReference type="RefSeq" id="WP_007556049.1">
    <property type="nucleotide sequence ID" value="NZ_GL878519.1"/>
</dbReference>
<organism evidence="8 9">
    <name type="scientific">Dialister micraerophilus DSM 19965</name>
    <dbReference type="NCBI Taxonomy" id="888062"/>
    <lineage>
        <taxon>Bacteria</taxon>
        <taxon>Bacillati</taxon>
        <taxon>Bacillota</taxon>
        <taxon>Negativicutes</taxon>
        <taxon>Veillonellales</taxon>
        <taxon>Veillonellaceae</taxon>
        <taxon>Dialister</taxon>
    </lineage>
</organism>
<keyword evidence="3" id="KW-1003">Cell membrane</keyword>
<name>F2BX25_9FIRM</name>
<proteinExistence type="predicted"/>
<feature type="transmembrane region" description="Helical" evidence="7">
    <location>
        <begin position="336"/>
        <end position="354"/>
    </location>
</feature>
<reference evidence="8 9" key="1">
    <citation type="submission" date="2011-02" db="EMBL/GenBank/DDBJ databases">
        <authorList>
            <person name="Muzny D."/>
            <person name="Qin X."/>
            <person name="Deng J."/>
            <person name="Jiang H."/>
            <person name="Liu Y."/>
            <person name="Qu J."/>
            <person name="Song X.-Z."/>
            <person name="Zhang L."/>
            <person name="Thornton R."/>
            <person name="Coyle M."/>
            <person name="Francisco L."/>
            <person name="Jackson L."/>
            <person name="Javaid M."/>
            <person name="Korchina V."/>
            <person name="Kovar C."/>
            <person name="Mata R."/>
            <person name="Mathew T."/>
            <person name="Ngo R."/>
            <person name="Nguyen L."/>
            <person name="Nguyen N."/>
            <person name="Okwuonu G."/>
            <person name="Ongeri F."/>
            <person name="Pham C."/>
            <person name="Simmons D."/>
            <person name="Wilczek-Boney K."/>
            <person name="Hale W."/>
            <person name="Jakkamsetti A."/>
            <person name="Pham P."/>
            <person name="Ruth R."/>
            <person name="San Lucas F."/>
            <person name="Warren J."/>
            <person name="Zhang J."/>
            <person name="Zhao Z."/>
            <person name="Zhou C."/>
            <person name="Zhu D."/>
            <person name="Lee S."/>
            <person name="Bess C."/>
            <person name="Blankenburg K."/>
            <person name="Forbes L."/>
            <person name="Fu Q."/>
            <person name="Gubbala S."/>
            <person name="Hirani K."/>
            <person name="Jayaseelan J.C."/>
            <person name="Lara F."/>
            <person name="Munidasa M."/>
            <person name="Palculict T."/>
            <person name="Patil S."/>
            <person name="Pu L.-L."/>
            <person name="Saada N."/>
            <person name="Tang L."/>
            <person name="Weissenberger G."/>
            <person name="Zhu Y."/>
            <person name="Hemphill L."/>
            <person name="Shang Y."/>
            <person name="Youmans B."/>
            <person name="Ayvaz T."/>
            <person name="Ross M."/>
            <person name="Santibanez J."/>
            <person name="Aqrawi P."/>
            <person name="Gross S."/>
            <person name="Joshi V."/>
            <person name="Fowler G."/>
            <person name="Nazareth L."/>
            <person name="Reid J."/>
            <person name="Worley K."/>
            <person name="Petrosino J."/>
            <person name="Highlander S."/>
            <person name="Gibbs R."/>
        </authorList>
    </citation>
    <scope>NUCLEOTIDE SEQUENCE [LARGE SCALE GENOMIC DNA]</scope>
    <source>
        <strain evidence="8 9">DSM 19965</strain>
    </source>
</reference>
<dbReference type="AlphaFoldDB" id="F2BX25"/>
<dbReference type="InterPro" id="IPR002293">
    <property type="entry name" value="AA/rel_permease1"/>
</dbReference>
<dbReference type="Proteomes" id="UP000003503">
    <property type="component" value="Unassembled WGS sequence"/>
</dbReference>